<dbReference type="Pfam" id="PF01037">
    <property type="entry name" value="AsnC_trans_reg"/>
    <property type="match status" value="1"/>
</dbReference>
<gene>
    <name evidence="3" type="ORF">ENU21_02415</name>
</gene>
<proteinExistence type="predicted"/>
<dbReference type="AlphaFoldDB" id="A0A7C4D208"/>
<feature type="domain" description="Transcription regulator AsnC/Lrp ligand binding" evidence="2">
    <location>
        <begin position="7"/>
        <end position="72"/>
    </location>
</feature>
<accession>A0A7C4D208</accession>
<comment type="pathway">
    <text evidence="1">Amino-acid biosynthesis.</text>
</comment>
<reference evidence="3" key="1">
    <citation type="journal article" date="2020" name="mSystems">
        <title>Genome- and Community-Level Interaction Insights into Carbon Utilization and Element Cycling Functions of Hydrothermarchaeota in Hydrothermal Sediment.</title>
        <authorList>
            <person name="Zhou Z."/>
            <person name="Liu Y."/>
            <person name="Xu W."/>
            <person name="Pan J."/>
            <person name="Luo Z.H."/>
            <person name="Li M."/>
        </authorList>
    </citation>
    <scope>NUCLEOTIDE SEQUENCE</scope>
    <source>
        <strain evidence="3">SpSt-649</strain>
    </source>
</reference>
<evidence type="ECO:0000259" key="2">
    <source>
        <dbReference type="Pfam" id="PF01037"/>
    </source>
</evidence>
<dbReference type="Gene3D" id="3.30.70.920">
    <property type="match status" value="1"/>
</dbReference>
<sequence>MVTGYMLVTTKPGKEYDVAMELKKIQYVVEVDITYGLWDIIVKIQAPSLAEFDRTIQIIRSLKGIEQTATLLSQGS</sequence>
<organism evidence="3">
    <name type="scientific">Thermofilum pendens</name>
    <dbReference type="NCBI Taxonomy" id="2269"/>
    <lineage>
        <taxon>Archaea</taxon>
        <taxon>Thermoproteota</taxon>
        <taxon>Thermoprotei</taxon>
        <taxon>Thermofilales</taxon>
        <taxon>Thermofilaceae</taxon>
        <taxon>Thermofilum</taxon>
    </lineage>
</organism>
<dbReference type="EMBL" id="DTBQ01000069">
    <property type="protein sequence ID" value="HGM46594.1"/>
    <property type="molecule type" value="Genomic_DNA"/>
</dbReference>
<protein>
    <submittedName>
        <fullName evidence="3">Lrp/AsnC family transcriptional regulator</fullName>
    </submittedName>
</protein>
<evidence type="ECO:0000256" key="1">
    <source>
        <dbReference type="ARBA" id="ARBA00029440"/>
    </source>
</evidence>
<dbReference type="SUPFAM" id="SSF54909">
    <property type="entry name" value="Dimeric alpha+beta barrel"/>
    <property type="match status" value="1"/>
</dbReference>
<dbReference type="InterPro" id="IPR019887">
    <property type="entry name" value="Tscrpt_reg_AsnC/Lrp_C"/>
</dbReference>
<comment type="caution">
    <text evidence="3">The sequence shown here is derived from an EMBL/GenBank/DDBJ whole genome shotgun (WGS) entry which is preliminary data.</text>
</comment>
<evidence type="ECO:0000313" key="3">
    <source>
        <dbReference type="EMBL" id="HGM46594.1"/>
    </source>
</evidence>
<dbReference type="InterPro" id="IPR011008">
    <property type="entry name" value="Dimeric_a/b-barrel"/>
</dbReference>
<name>A0A7C4D208_THEPE</name>